<comment type="similarity">
    <text evidence="2">Belongs to the UQCRB/QCR7 family.</text>
</comment>
<evidence type="ECO:0000256" key="8">
    <source>
        <dbReference type="ARBA" id="ARBA00023136"/>
    </source>
</evidence>
<organism evidence="9 10">
    <name type="scientific">Durusdinium trenchii</name>
    <dbReference type="NCBI Taxonomy" id="1381693"/>
    <lineage>
        <taxon>Eukaryota</taxon>
        <taxon>Sar</taxon>
        <taxon>Alveolata</taxon>
        <taxon>Dinophyceae</taxon>
        <taxon>Suessiales</taxon>
        <taxon>Symbiodiniaceae</taxon>
        <taxon>Durusdinium</taxon>
    </lineage>
</organism>
<dbReference type="EMBL" id="CAXAMM010002948">
    <property type="protein sequence ID" value="CAK8998002.1"/>
    <property type="molecule type" value="Genomic_DNA"/>
</dbReference>
<keyword evidence="3" id="KW-0813">Transport</keyword>
<evidence type="ECO:0000256" key="4">
    <source>
        <dbReference type="ARBA" id="ARBA00022660"/>
    </source>
</evidence>
<name>A0ABP0I8T3_9DINO</name>
<keyword evidence="7" id="KW-0496">Mitochondrion</keyword>
<evidence type="ECO:0000313" key="10">
    <source>
        <dbReference type="Proteomes" id="UP001642464"/>
    </source>
</evidence>
<comment type="caution">
    <text evidence="9">The sequence shown here is derived from an EMBL/GenBank/DDBJ whole genome shotgun (WGS) entry which is preliminary data.</text>
</comment>
<evidence type="ECO:0000313" key="9">
    <source>
        <dbReference type="EMBL" id="CAK8998002.1"/>
    </source>
</evidence>
<evidence type="ECO:0000256" key="3">
    <source>
        <dbReference type="ARBA" id="ARBA00022448"/>
    </source>
</evidence>
<evidence type="ECO:0000256" key="1">
    <source>
        <dbReference type="ARBA" id="ARBA00004443"/>
    </source>
</evidence>
<dbReference type="SUPFAM" id="SSF81524">
    <property type="entry name" value="14 kDa protein of cytochrome bc1 complex (Ubiquinol-cytochrome c reductase)"/>
    <property type="match status" value="1"/>
</dbReference>
<reference evidence="9 10" key="1">
    <citation type="submission" date="2024-02" db="EMBL/GenBank/DDBJ databases">
        <authorList>
            <person name="Chen Y."/>
            <person name="Shah S."/>
            <person name="Dougan E. K."/>
            <person name="Thang M."/>
            <person name="Chan C."/>
        </authorList>
    </citation>
    <scope>NUCLEOTIDE SEQUENCE [LARGE SCALE GENOMIC DNA]</scope>
</reference>
<dbReference type="PANTHER" id="PTHR12022">
    <property type="entry name" value="UBIQUINOL-CYTOCHROME C REDUCTASE COMPLEX 14 KD PROTEIN"/>
    <property type="match status" value="1"/>
</dbReference>
<keyword evidence="5" id="KW-0999">Mitochondrion inner membrane</keyword>
<gene>
    <name evidence="9" type="ORF">SCF082_LOCUS5449</name>
</gene>
<dbReference type="InterPro" id="IPR003197">
    <property type="entry name" value="QCR7"/>
</dbReference>
<sequence>MSLVKSMARIYQGWVHKSLAQYGLRYEDIIMAENPDLQRALQYIPEEEVQNRQRRISRAIDLSFKHEYLPKEIEALQEPGKVYLEPLMAEFKAIREEKELLK</sequence>
<keyword evidence="8" id="KW-0472">Membrane</keyword>
<evidence type="ECO:0000256" key="2">
    <source>
        <dbReference type="ARBA" id="ARBA00008554"/>
    </source>
</evidence>
<protein>
    <submittedName>
        <fullName evidence="9">Mitochondrial (Complex III subunit 7-2) (Complex III subunit VII) (Ubiquinol-cytochrome c oxidoreductase subunit 7-2)</fullName>
    </submittedName>
</protein>
<comment type="subcellular location">
    <subcellularLocation>
        <location evidence="1">Mitochondrion inner membrane</location>
        <topology evidence="1">Peripheral membrane protein</topology>
        <orientation evidence="1">Matrix side</orientation>
    </subcellularLocation>
</comment>
<accession>A0ABP0I8T3</accession>
<evidence type="ECO:0000256" key="5">
    <source>
        <dbReference type="ARBA" id="ARBA00022792"/>
    </source>
</evidence>
<proteinExistence type="inferred from homology"/>
<keyword evidence="10" id="KW-1185">Reference proteome</keyword>
<keyword evidence="6" id="KW-0249">Electron transport</keyword>
<dbReference type="Proteomes" id="UP001642464">
    <property type="component" value="Unassembled WGS sequence"/>
</dbReference>
<dbReference type="Pfam" id="PF02271">
    <property type="entry name" value="UCR_14kD"/>
    <property type="match status" value="1"/>
</dbReference>
<keyword evidence="4" id="KW-0679">Respiratory chain</keyword>
<evidence type="ECO:0000256" key="7">
    <source>
        <dbReference type="ARBA" id="ARBA00023128"/>
    </source>
</evidence>
<evidence type="ECO:0000256" key="6">
    <source>
        <dbReference type="ARBA" id="ARBA00022982"/>
    </source>
</evidence>
<dbReference type="Gene3D" id="1.10.1090.10">
    <property type="entry name" value="Cytochrome b-c1 complex subunit 7"/>
    <property type="match status" value="1"/>
</dbReference>
<dbReference type="InterPro" id="IPR036544">
    <property type="entry name" value="QCR7_sf"/>
</dbReference>
<dbReference type="PANTHER" id="PTHR12022:SF0">
    <property type="entry name" value="CYTOCHROME B-C1 COMPLEX SUBUNIT 7"/>
    <property type="match status" value="1"/>
</dbReference>